<dbReference type="Proteomes" id="UP000823849">
    <property type="component" value="Unassembled WGS sequence"/>
</dbReference>
<comment type="caution">
    <text evidence="3">The sequence shown here is derived from an EMBL/GenBank/DDBJ whole genome shotgun (WGS) entry which is preliminary data.</text>
</comment>
<feature type="transmembrane region" description="Helical" evidence="2">
    <location>
        <begin position="151"/>
        <end position="170"/>
    </location>
</feature>
<accession>A0A9D2N9X6</accession>
<reference evidence="3" key="1">
    <citation type="journal article" date="2021" name="PeerJ">
        <title>Extensive microbial diversity within the chicken gut microbiome revealed by metagenomics and culture.</title>
        <authorList>
            <person name="Gilroy R."/>
            <person name="Ravi A."/>
            <person name="Getino M."/>
            <person name="Pursley I."/>
            <person name="Horton D.L."/>
            <person name="Alikhan N.F."/>
            <person name="Baker D."/>
            <person name="Gharbi K."/>
            <person name="Hall N."/>
            <person name="Watson M."/>
            <person name="Adriaenssens E.M."/>
            <person name="Foster-Nyarko E."/>
            <person name="Jarju S."/>
            <person name="Secka A."/>
            <person name="Antonio M."/>
            <person name="Oren A."/>
            <person name="Chaudhuri R.R."/>
            <person name="La Ragione R."/>
            <person name="Hildebrand F."/>
            <person name="Pallen M.J."/>
        </authorList>
    </citation>
    <scope>NUCLEOTIDE SEQUENCE</scope>
    <source>
        <strain evidence="3">CHK185-5351</strain>
    </source>
</reference>
<protein>
    <submittedName>
        <fullName evidence="3">DUF624 domain-containing protein</fullName>
    </submittedName>
</protein>
<proteinExistence type="predicted"/>
<dbReference type="EMBL" id="DWWU01000006">
    <property type="protein sequence ID" value="HJC14392.1"/>
    <property type="molecule type" value="Genomic_DNA"/>
</dbReference>
<dbReference type="InterPro" id="IPR006938">
    <property type="entry name" value="DUF624"/>
</dbReference>
<keyword evidence="2" id="KW-0472">Membrane</keyword>
<organism evidence="3 4">
    <name type="scientific">Candidatus Fusicatenibacter intestinigallinarum</name>
    <dbReference type="NCBI Taxonomy" id="2838598"/>
    <lineage>
        <taxon>Bacteria</taxon>
        <taxon>Bacillati</taxon>
        <taxon>Bacillota</taxon>
        <taxon>Clostridia</taxon>
        <taxon>Lachnospirales</taxon>
        <taxon>Lachnospiraceae</taxon>
        <taxon>Fusicatenibacter</taxon>
    </lineage>
</organism>
<gene>
    <name evidence="3" type="ORF">H9705_01010</name>
</gene>
<dbReference type="Pfam" id="PF04854">
    <property type="entry name" value="DUF624"/>
    <property type="match status" value="1"/>
</dbReference>
<reference evidence="3" key="2">
    <citation type="submission" date="2021-04" db="EMBL/GenBank/DDBJ databases">
        <authorList>
            <person name="Gilroy R."/>
        </authorList>
    </citation>
    <scope>NUCLEOTIDE SEQUENCE</scope>
    <source>
        <strain evidence="3">CHK185-5351</strain>
    </source>
</reference>
<dbReference type="AlphaFoldDB" id="A0A9D2N9X6"/>
<sequence length="233" mass="25988">MRFRYDSPVFEFLNTLASFIGLNVLFLITCLPVFTIGPALTALYTVTMQEARKEYGYIFSTYLKTFKSSFGPSCLGFLLYLAAAAILIFNVAFWAALGTVPANAVLLLLTFALMVTIISFLYTFPLLARFDGSLKQVIKSSFPIAMAHRKYTFGLLAIQAAAVILCLIIPQAKIFMVLVGFSFLAYCNSFLFIRVFRDYEEEDPEEEGTDIGQPEEITGRTAVHLTETPQAKP</sequence>
<name>A0A9D2N9X6_9FIRM</name>
<keyword evidence="2" id="KW-1133">Transmembrane helix</keyword>
<feature type="region of interest" description="Disordered" evidence="1">
    <location>
        <begin position="203"/>
        <end position="233"/>
    </location>
</feature>
<evidence type="ECO:0000313" key="3">
    <source>
        <dbReference type="EMBL" id="HJC14392.1"/>
    </source>
</evidence>
<feature type="transmembrane region" description="Helical" evidence="2">
    <location>
        <begin position="103"/>
        <end position="130"/>
    </location>
</feature>
<evidence type="ECO:0000256" key="2">
    <source>
        <dbReference type="SAM" id="Phobius"/>
    </source>
</evidence>
<evidence type="ECO:0000313" key="4">
    <source>
        <dbReference type="Proteomes" id="UP000823849"/>
    </source>
</evidence>
<feature type="transmembrane region" description="Helical" evidence="2">
    <location>
        <begin position="20"/>
        <end position="46"/>
    </location>
</feature>
<keyword evidence="2" id="KW-0812">Transmembrane</keyword>
<feature type="transmembrane region" description="Helical" evidence="2">
    <location>
        <begin position="176"/>
        <end position="196"/>
    </location>
</feature>
<evidence type="ECO:0000256" key="1">
    <source>
        <dbReference type="SAM" id="MobiDB-lite"/>
    </source>
</evidence>
<feature type="transmembrane region" description="Helical" evidence="2">
    <location>
        <begin position="74"/>
        <end position="97"/>
    </location>
</feature>